<protein>
    <submittedName>
        <fullName evidence="1">Uncharacterized protein</fullName>
    </submittedName>
</protein>
<accession>A0A7J7VR55</accession>
<evidence type="ECO:0000313" key="2">
    <source>
        <dbReference type="Proteomes" id="UP000585614"/>
    </source>
</evidence>
<dbReference type="AlphaFoldDB" id="A0A7J7VR55"/>
<proteinExistence type="predicted"/>
<dbReference type="EMBL" id="JACAGC010000012">
    <property type="protein sequence ID" value="KAF6327543.1"/>
    <property type="molecule type" value="Genomic_DNA"/>
</dbReference>
<evidence type="ECO:0000313" key="1">
    <source>
        <dbReference type="EMBL" id="KAF6327543.1"/>
    </source>
</evidence>
<reference evidence="1 2" key="1">
    <citation type="journal article" date="2020" name="Nature">
        <title>Six reference-quality genomes reveal evolution of bat adaptations.</title>
        <authorList>
            <person name="Jebb D."/>
            <person name="Huang Z."/>
            <person name="Pippel M."/>
            <person name="Hughes G.M."/>
            <person name="Lavrichenko K."/>
            <person name="Devanna P."/>
            <person name="Winkler S."/>
            <person name="Jermiin L.S."/>
            <person name="Skirmuntt E.C."/>
            <person name="Katzourakis A."/>
            <person name="Burkitt-Gray L."/>
            <person name="Ray D.A."/>
            <person name="Sullivan K.A.M."/>
            <person name="Roscito J.G."/>
            <person name="Kirilenko B.M."/>
            <person name="Davalos L.M."/>
            <person name="Corthals A.P."/>
            <person name="Power M.L."/>
            <person name="Jones G."/>
            <person name="Ransome R.D."/>
            <person name="Dechmann D.K.N."/>
            <person name="Locatelli A.G."/>
            <person name="Puechmaille S.J."/>
            <person name="Fedrigo O."/>
            <person name="Jarvis E.D."/>
            <person name="Hiller M."/>
            <person name="Vernes S.C."/>
            <person name="Myers E.W."/>
            <person name="Teeling E.C."/>
        </authorList>
    </citation>
    <scope>NUCLEOTIDE SEQUENCE [LARGE SCALE GENOMIC DNA]</scope>
    <source>
        <strain evidence="1">MRhiFer1</strain>
        <tissue evidence="1">Lung</tissue>
    </source>
</reference>
<organism evidence="1 2">
    <name type="scientific">Rhinolophus ferrumequinum</name>
    <name type="common">Greater horseshoe bat</name>
    <dbReference type="NCBI Taxonomy" id="59479"/>
    <lineage>
        <taxon>Eukaryota</taxon>
        <taxon>Metazoa</taxon>
        <taxon>Chordata</taxon>
        <taxon>Craniata</taxon>
        <taxon>Vertebrata</taxon>
        <taxon>Euteleostomi</taxon>
        <taxon>Mammalia</taxon>
        <taxon>Eutheria</taxon>
        <taxon>Laurasiatheria</taxon>
        <taxon>Chiroptera</taxon>
        <taxon>Yinpterochiroptera</taxon>
        <taxon>Rhinolophoidea</taxon>
        <taxon>Rhinolophidae</taxon>
        <taxon>Rhinolophinae</taxon>
        <taxon>Rhinolophus</taxon>
    </lineage>
</organism>
<dbReference type="Proteomes" id="UP000585614">
    <property type="component" value="Unassembled WGS sequence"/>
</dbReference>
<comment type="caution">
    <text evidence="1">The sequence shown here is derived from an EMBL/GenBank/DDBJ whole genome shotgun (WGS) entry which is preliminary data.</text>
</comment>
<sequence length="112" mass="12484">MKQIITANRYSCCCYNPPLHSVHGHPEHRRNPSWTESPKTRSCPFLRAVLHQLDLKMLECAGKFEVAPHPLFPVTTILWGWAESPGLPGCTGVCTLLAVFHKYQKACNALGA</sequence>
<name>A0A7J7VR55_RHIFE</name>
<gene>
    <name evidence="1" type="ORF">mRhiFer1_008259</name>
</gene>